<keyword evidence="1" id="KW-0472">Membrane</keyword>
<evidence type="ECO:0000256" key="1">
    <source>
        <dbReference type="SAM" id="Phobius"/>
    </source>
</evidence>
<gene>
    <name evidence="2" type="ORF">NCTC10713_01724</name>
</gene>
<reference evidence="2 3" key="1">
    <citation type="submission" date="2018-12" db="EMBL/GenBank/DDBJ databases">
        <authorList>
            <consortium name="Pathogen Informatics"/>
        </authorList>
    </citation>
    <scope>NUCLEOTIDE SEQUENCE [LARGE SCALE GENOMIC DNA]</scope>
    <source>
        <strain evidence="2 3">NCTC10713</strain>
    </source>
</reference>
<dbReference type="EMBL" id="LR134283">
    <property type="protein sequence ID" value="VED98718.1"/>
    <property type="molecule type" value="Genomic_DNA"/>
</dbReference>
<dbReference type="InterPro" id="IPR038750">
    <property type="entry name" value="YczE/YyaS-like"/>
</dbReference>
<keyword evidence="1" id="KW-1133">Transmembrane helix</keyword>
<name>A0A448AK40_STRAP</name>
<accession>A0A448AK40</accession>
<keyword evidence="1" id="KW-0812">Transmembrane</keyword>
<dbReference type="PANTHER" id="PTHR40078">
    <property type="entry name" value="INTEGRAL MEMBRANE PROTEIN-RELATED"/>
    <property type="match status" value="1"/>
</dbReference>
<dbReference type="Pfam" id="PF19700">
    <property type="entry name" value="DUF6198"/>
    <property type="match status" value="1"/>
</dbReference>
<proteinExistence type="predicted"/>
<dbReference type="PANTHER" id="PTHR40078:SF1">
    <property type="entry name" value="INTEGRAL MEMBRANE PROTEIN"/>
    <property type="match status" value="1"/>
</dbReference>
<dbReference type="Proteomes" id="UP000278419">
    <property type="component" value="Chromosome"/>
</dbReference>
<evidence type="ECO:0000313" key="3">
    <source>
        <dbReference type="Proteomes" id="UP000278419"/>
    </source>
</evidence>
<dbReference type="AlphaFoldDB" id="A0A448AK40"/>
<feature type="transmembrane region" description="Helical" evidence="1">
    <location>
        <begin position="80"/>
        <end position="107"/>
    </location>
</feature>
<organism evidence="2 3">
    <name type="scientific">Streptococcus anginosus</name>
    <dbReference type="NCBI Taxonomy" id="1328"/>
    <lineage>
        <taxon>Bacteria</taxon>
        <taxon>Bacillati</taxon>
        <taxon>Bacillota</taxon>
        <taxon>Bacilli</taxon>
        <taxon>Lactobacillales</taxon>
        <taxon>Streptococcaceae</taxon>
        <taxon>Streptococcus</taxon>
        <taxon>Streptococcus anginosus group</taxon>
    </lineage>
</organism>
<sequence length="179" mass="19800">MAFGTALCRKTGLGIDPVNAIIHALSHLFNLSIGITSLLLQASFGILVVLLDKKLLGWGSLLAILSFGFLLQFFNSFLQYFFFVGFVLTLLVFGFGLVILAFGMAIYMESGNGLVPYDCFAYILSKKWKKKPFYFRVFLDTTVALLAYVLGGPIHIGTAIMAFALGPIIDYCRHHISLR</sequence>
<protein>
    <submittedName>
        <fullName evidence="2">Uncharacterized BCR, YitT family COG1284</fullName>
    </submittedName>
</protein>
<evidence type="ECO:0000313" key="2">
    <source>
        <dbReference type="EMBL" id="VED98718.1"/>
    </source>
</evidence>
<feature type="transmembrane region" description="Helical" evidence="1">
    <location>
        <begin position="55"/>
        <end position="74"/>
    </location>
</feature>
<feature type="transmembrane region" description="Helical" evidence="1">
    <location>
        <begin position="28"/>
        <end position="50"/>
    </location>
</feature>